<proteinExistence type="predicted"/>
<dbReference type="AlphaFoldDB" id="A0AAV4S2I3"/>
<reference evidence="1 2" key="1">
    <citation type="submission" date="2021-06" db="EMBL/GenBank/DDBJ databases">
        <title>Caerostris darwini draft genome.</title>
        <authorList>
            <person name="Kono N."/>
            <person name="Arakawa K."/>
        </authorList>
    </citation>
    <scope>NUCLEOTIDE SEQUENCE [LARGE SCALE GENOMIC DNA]</scope>
</reference>
<accession>A0AAV4S2I3</accession>
<evidence type="ECO:0000313" key="2">
    <source>
        <dbReference type="Proteomes" id="UP001054837"/>
    </source>
</evidence>
<sequence length="98" mass="11415">MIAPATPFPGRPCSGFVIRPSVKQQTRMTPKELSSRQVSPERAQLSQLVFHPFSLPRRYVFGMHYYRRNIAFLLLFHPFSVLSLIKEYSPREYKTAIT</sequence>
<dbReference type="EMBL" id="BPLQ01007156">
    <property type="protein sequence ID" value="GIY28189.1"/>
    <property type="molecule type" value="Genomic_DNA"/>
</dbReference>
<evidence type="ECO:0000313" key="1">
    <source>
        <dbReference type="EMBL" id="GIY28189.1"/>
    </source>
</evidence>
<protein>
    <submittedName>
        <fullName evidence="1">Uncharacterized protein</fullName>
    </submittedName>
</protein>
<organism evidence="1 2">
    <name type="scientific">Caerostris darwini</name>
    <dbReference type="NCBI Taxonomy" id="1538125"/>
    <lineage>
        <taxon>Eukaryota</taxon>
        <taxon>Metazoa</taxon>
        <taxon>Ecdysozoa</taxon>
        <taxon>Arthropoda</taxon>
        <taxon>Chelicerata</taxon>
        <taxon>Arachnida</taxon>
        <taxon>Araneae</taxon>
        <taxon>Araneomorphae</taxon>
        <taxon>Entelegynae</taxon>
        <taxon>Araneoidea</taxon>
        <taxon>Araneidae</taxon>
        <taxon>Caerostris</taxon>
    </lineage>
</organism>
<dbReference type="Proteomes" id="UP001054837">
    <property type="component" value="Unassembled WGS sequence"/>
</dbReference>
<comment type="caution">
    <text evidence="1">The sequence shown here is derived from an EMBL/GenBank/DDBJ whole genome shotgun (WGS) entry which is preliminary data.</text>
</comment>
<gene>
    <name evidence="1" type="ORF">CDAR_120591</name>
</gene>
<name>A0AAV4S2I3_9ARAC</name>
<keyword evidence="2" id="KW-1185">Reference proteome</keyword>